<organism evidence="4 5">
    <name type="scientific">Cladophialophora yegresii CBS 114405</name>
    <dbReference type="NCBI Taxonomy" id="1182544"/>
    <lineage>
        <taxon>Eukaryota</taxon>
        <taxon>Fungi</taxon>
        <taxon>Dikarya</taxon>
        <taxon>Ascomycota</taxon>
        <taxon>Pezizomycotina</taxon>
        <taxon>Eurotiomycetes</taxon>
        <taxon>Chaetothyriomycetidae</taxon>
        <taxon>Chaetothyriales</taxon>
        <taxon>Herpotrichiellaceae</taxon>
        <taxon>Cladophialophora</taxon>
    </lineage>
</organism>
<dbReference type="InterPro" id="IPR005945">
    <property type="entry name" value="Pro_imino_pep"/>
</dbReference>
<dbReference type="PANTHER" id="PTHR43798">
    <property type="entry name" value="MONOACYLGLYCEROL LIPASE"/>
    <property type="match status" value="1"/>
</dbReference>
<dbReference type="GeneID" id="19182978"/>
<gene>
    <name evidence="4" type="ORF">A1O7_08410</name>
</gene>
<dbReference type="AlphaFoldDB" id="W9VJ17"/>
<dbReference type="STRING" id="1182544.W9VJ17"/>
<feature type="domain" description="AB hydrolase-1" evidence="3">
    <location>
        <begin position="50"/>
        <end position="302"/>
    </location>
</feature>
<dbReference type="HOGENOM" id="CLU_020336_15_1_1"/>
<reference evidence="4 5" key="1">
    <citation type="submission" date="2013-03" db="EMBL/GenBank/DDBJ databases">
        <title>The Genome Sequence of Cladophialophora yegresii CBS 114405.</title>
        <authorList>
            <consortium name="The Broad Institute Genomics Platform"/>
            <person name="Cuomo C."/>
            <person name="de Hoog S."/>
            <person name="Gorbushina A."/>
            <person name="Walker B."/>
            <person name="Young S.K."/>
            <person name="Zeng Q."/>
            <person name="Gargeya S."/>
            <person name="Fitzgerald M."/>
            <person name="Haas B."/>
            <person name="Abouelleil A."/>
            <person name="Allen A.W."/>
            <person name="Alvarado L."/>
            <person name="Arachchi H.M."/>
            <person name="Berlin A.M."/>
            <person name="Chapman S.B."/>
            <person name="Gainer-Dewar J."/>
            <person name="Goldberg J."/>
            <person name="Griggs A."/>
            <person name="Gujja S."/>
            <person name="Hansen M."/>
            <person name="Howarth C."/>
            <person name="Imamovic A."/>
            <person name="Ireland A."/>
            <person name="Larimer J."/>
            <person name="McCowan C."/>
            <person name="Murphy C."/>
            <person name="Pearson M."/>
            <person name="Poon T.W."/>
            <person name="Priest M."/>
            <person name="Roberts A."/>
            <person name="Saif S."/>
            <person name="Shea T."/>
            <person name="Sisk P."/>
            <person name="Sykes S."/>
            <person name="Wortman J."/>
            <person name="Nusbaum C."/>
            <person name="Birren B."/>
        </authorList>
    </citation>
    <scope>NUCLEOTIDE SEQUENCE [LARGE SCALE GENOMIC DNA]</scope>
    <source>
        <strain evidence="4 5">CBS 114405</strain>
    </source>
</reference>
<keyword evidence="5" id="KW-1185">Reference proteome</keyword>
<proteinExistence type="inferred from homology"/>
<dbReference type="InterPro" id="IPR000073">
    <property type="entry name" value="AB_hydrolase_1"/>
</dbReference>
<dbReference type="Proteomes" id="UP000019473">
    <property type="component" value="Unassembled WGS sequence"/>
</dbReference>
<evidence type="ECO:0000256" key="1">
    <source>
        <dbReference type="ARBA" id="ARBA00010088"/>
    </source>
</evidence>
<evidence type="ECO:0000256" key="2">
    <source>
        <dbReference type="ARBA" id="ARBA00022801"/>
    </source>
</evidence>
<dbReference type="EMBL" id="AMGW01000006">
    <property type="protein sequence ID" value="EXJ55483.1"/>
    <property type="molecule type" value="Genomic_DNA"/>
</dbReference>
<dbReference type="OrthoDB" id="190201at2759"/>
<evidence type="ECO:0000259" key="3">
    <source>
        <dbReference type="Pfam" id="PF00561"/>
    </source>
</evidence>
<dbReference type="VEuPathDB" id="FungiDB:A1O7_08410"/>
<dbReference type="PIRSF" id="PIRSF005539">
    <property type="entry name" value="Pept_S33_TRI_F1"/>
    <property type="match status" value="1"/>
</dbReference>
<dbReference type="SUPFAM" id="SSF53474">
    <property type="entry name" value="alpha/beta-Hydrolases"/>
    <property type="match status" value="1"/>
</dbReference>
<comment type="caution">
    <text evidence="4">The sequence shown here is derived from an EMBL/GenBank/DDBJ whole genome shotgun (WGS) entry which is preliminary data.</text>
</comment>
<dbReference type="GO" id="GO:0016020">
    <property type="term" value="C:membrane"/>
    <property type="evidence" value="ECO:0007669"/>
    <property type="project" value="TreeGrafter"/>
</dbReference>
<dbReference type="PANTHER" id="PTHR43798:SF33">
    <property type="entry name" value="HYDROLASE, PUTATIVE (AFU_ORTHOLOGUE AFUA_2G14860)-RELATED"/>
    <property type="match status" value="1"/>
</dbReference>
<dbReference type="InterPro" id="IPR029058">
    <property type="entry name" value="AB_hydrolase_fold"/>
</dbReference>
<dbReference type="InterPro" id="IPR050266">
    <property type="entry name" value="AB_hydrolase_sf"/>
</dbReference>
<dbReference type="GO" id="GO:0008233">
    <property type="term" value="F:peptidase activity"/>
    <property type="evidence" value="ECO:0007669"/>
    <property type="project" value="InterPro"/>
</dbReference>
<dbReference type="InterPro" id="IPR002410">
    <property type="entry name" value="Peptidase_S33"/>
</dbReference>
<name>W9VJ17_9EURO</name>
<protein>
    <recommendedName>
        <fullName evidence="3">AB hydrolase-1 domain-containing protein</fullName>
    </recommendedName>
</protein>
<keyword evidence="2" id="KW-0378">Hydrolase</keyword>
<evidence type="ECO:0000313" key="5">
    <source>
        <dbReference type="Proteomes" id="UP000019473"/>
    </source>
</evidence>
<dbReference type="RefSeq" id="XP_007760593.1">
    <property type="nucleotide sequence ID" value="XM_007762403.1"/>
</dbReference>
<dbReference type="GO" id="GO:0006508">
    <property type="term" value="P:proteolysis"/>
    <property type="evidence" value="ECO:0007669"/>
    <property type="project" value="InterPro"/>
</dbReference>
<sequence length="316" mass="35996">MSTDQPAQNLPRREGFISFPTPLVSTPPSIWYEIFGLWPPAEESRPGLTLHGGPGYTHDYLLSFADLCHSPANLTVIFFDQLGSGRSTHFREKLHDEAFWTEQFFLDQVTAVVNYLRIGQAYDVIGHSWGGMLGAAHAARQPQGLKHLVIAHAPPASKFWLQKYKEFRETMPEPHHQILLETRTIESSLEPRYLEAIGAVNRRFFMTCDPLPEGLVASYEDMGKDRTATLSCLGPDEFEWTGFMASWSIIDNIVDIKCKTLVLVGTNQGVDHDEAMALWRTRLLDHSFVKFPRSKHFSHWEERSKCMEVISEFLNS</sequence>
<dbReference type="Gene3D" id="3.40.50.1820">
    <property type="entry name" value="alpha/beta hydrolase"/>
    <property type="match status" value="1"/>
</dbReference>
<accession>W9VJ17</accession>
<dbReference type="PRINTS" id="PR00793">
    <property type="entry name" value="PROAMNOPTASE"/>
</dbReference>
<dbReference type="eggNOG" id="ENOG502S3TS">
    <property type="taxonomic scope" value="Eukaryota"/>
</dbReference>
<evidence type="ECO:0000313" key="4">
    <source>
        <dbReference type="EMBL" id="EXJ55483.1"/>
    </source>
</evidence>
<dbReference type="Pfam" id="PF00561">
    <property type="entry name" value="Abhydrolase_1"/>
    <property type="match status" value="1"/>
</dbReference>
<comment type="similarity">
    <text evidence="1">Belongs to the peptidase S33 family.</text>
</comment>